<dbReference type="SUPFAM" id="SSF102114">
    <property type="entry name" value="Radical SAM enzymes"/>
    <property type="match status" value="1"/>
</dbReference>
<evidence type="ECO:0000256" key="1">
    <source>
        <dbReference type="ARBA" id="ARBA00006100"/>
    </source>
</evidence>
<dbReference type="PANTHER" id="PTHR13932:SF5">
    <property type="entry name" value="RADICAL S-ADENOSYL METHIONINE DOMAIN-CONTAINING PROTEIN 1, MITOCHONDRIAL"/>
    <property type="match status" value="1"/>
</dbReference>
<protein>
    <recommendedName>
        <fullName evidence="2 9">Heme chaperone HemW</fullName>
    </recommendedName>
</protein>
<dbReference type="Gene3D" id="3.20.20.70">
    <property type="entry name" value="Aldolase class I"/>
    <property type="match status" value="1"/>
</dbReference>
<dbReference type="Proteomes" id="UP000724149">
    <property type="component" value="Unassembled WGS sequence"/>
</dbReference>
<dbReference type="SFLD" id="SFLDS00029">
    <property type="entry name" value="Radical_SAM"/>
    <property type="match status" value="1"/>
</dbReference>
<organism evidence="11 12">
    <name type="scientific">Hydrogenoanaerobacterium saccharovorans</name>
    <dbReference type="NCBI Taxonomy" id="474960"/>
    <lineage>
        <taxon>Bacteria</taxon>
        <taxon>Bacillati</taxon>
        <taxon>Bacillota</taxon>
        <taxon>Clostridia</taxon>
        <taxon>Eubacteriales</taxon>
        <taxon>Oscillospiraceae</taxon>
        <taxon>Hydrogenoanaerobacterium</taxon>
    </lineage>
</organism>
<evidence type="ECO:0000256" key="4">
    <source>
        <dbReference type="ARBA" id="ARBA00022691"/>
    </source>
</evidence>
<feature type="domain" description="Radical SAM core" evidence="10">
    <location>
        <begin position="1"/>
        <end position="237"/>
    </location>
</feature>
<sequence>MSAGLYLHIPFCQKRCDYCDFYTMAGRGDLFAPYTAALLHALDTAPLPRGSRVDTVYFGGGTPTMLGADRLCTVLEGIRQRYDLTPDAEITLEANPIAITPRMAATLRQGGFNRISMGLQSASPAQLRDLGRTHTAEKAAEAVQIVREAGFRNLSLDLMLGLPHQTVEEVLGSIRFAAELGAVHLSAYMLQLEEGTPYAARYTESDFDEETQRQIYLAAIAELERLGFHQYEISNFARPGFESRHNLRYWRCEEYLGVGPAAASCLGGRRFVFPRDIDAFLRAENPWSLCEDEGEAGSPEERVAMALRLREGLDCTALEAACPGYDAGAMLQRASRPEMRGLCTVTGRTITLTPEGFLVEGSLIPFLLWG</sequence>
<keyword evidence="7 9" id="KW-0411">Iron-sulfur</keyword>
<evidence type="ECO:0000256" key="3">
    <source>
        <dbReference type="ARBA" id="ARBA00022617"/>
    </source>
</evidence>
<keyword evidence="5 9" id="KW-0479">Metal-binding</keyword>
<comment type="subcellular location">
    <subcellularLocation>
        <location evidence="9">Cytoplasm</location>
    </subcellularLocation>
</comment>
<dbReference type="InterPro" id="IPR058240">
    <property type="entry name" value="rSAM_sf"/>
</dbReference>
<dbReference type="InterPro" id="IPR007197">
    <property type="entry name" value="rSAM"/>
</dbReference>
<evidence type="ECO:0000256" key="9">
    <source>
        <dbReference type="RuleBase" id="RU364116"/>
    </source>
</evidence>
<evidence type="ECO:0000256" key="6">
    <source>
        <dbReference type="ARBA" id="ARBA00023004"/>
    </source>
</evidence>
<dbReference type="SFLD" id="SFLDG01082">
    <property type="entry name" value="B12-binding_domain_containing"/>
    <property type="match status" value="1"/>
</dbReference>
<dbReference type="PROSITE" id="PS51918">
    <property type="entry name" value="RADICAL_SAM"/>
    <property type="match status" value="1"/>
</dbReference>
<evidence type="ECO:0000256" key="5">
    <source>
        <dbReference type="ARBA" id="ARBA00022723"/>
    </source>
</evidence>
<dbReference type="NCBIfam" id="TIGR00539">
    <property type="entry name" value="hemN_rel"/>
    <property type="match status" value="1"/>
</dbReference>
<dbReference type="InterPro" id="IPR013785">
    <property type="entry name" value="Aldolase_TIM"/>
</dbReference>
<dbReference type="InterPro" id="IPR006638">
    <property type="entry name" value="Elp3/MiaA/NifB-like_rSAM"/>
</dbReference>
<evidence type="ECO:0000256" key="2">
    <source>
        <dbReference type="ARBA" id="ARBA00017228"/>
    </source>
</evidence>
<dbReference type="EMBL" id="JACSNR010000009">
    <property type="protein sequence ID" value="MBM6923873.1"/>
    <property type="molecule type" value="Genomic_DNA"/>
</dbReference>
<name>A0ABS2GP15_9FIRM</name>
<keyword evidence="12" id="KW-1185">Reference proteome</keyword>
<accession>A0ABS2GP15</accession>
<comment type="similarity">
    <text evidence="1">Belongs to the anaerobic coproporphyrinogen-III oxidase family. HemW subfamily.</text>
</comment>
<evidence type="ECO:0000256" key="8">
    <source>
        <dbReference type="ARBA" id="ARBA00023186"/>
    </source>
</evidence>
<proteinExistence type="inferred from homology"/>
<dbReference type="SMART" id="SM00729">
    <property type="entry name" value="Elp3"/>
    <property type="match status" value="1"/>
</dbReference>
<keyword evidence="3 9" id="KW-0349">Heme</keyword>
<evidence type="ECO:0000313" key="11">
    <source>
        <dbReference type="EMBL" id="MBM6923873.1"/>
    </source>
</evidence>
<dbReference type="CDD" id="cd01335">
    <property type="entry name" value="Radical_SAM"/>
    <property type="match status" value="1"/>
</dbReference>
<keyword evidence="9" id="KW-0004">4Fe-4S</keyword>
<dbReference type="RefSeq" id="WP_204721485.1">
    <property type="nucleotide sequence ID" value="NZ_JACSNR010000009.1"/>
</dbReference>
<comment type="caution">
    <text evidence="11">The sequence shown here is derived from an EMBL/GenBank/DDBJ whole genome shotgun (WGS) entry which is preliminary data.</text>
</comment>
<dbReference type="PANTHER" id="PTHR13932">
    <property type="entry name" value="COPROPORPHYRINIGEN III OXIDASE"/>
    <property type="match status" value="1"/>
</dbReference>
<reference evidence="11 12" key="1">
    <citation type="journal article" date="2021" name="Sci. Rep.">
        <title>The distribution of antibiotic resistance genes in chicken gut microbiota commensals.</title>
        <authorList>
            <person name="Juricova H."/>
            <person name="Matiasovicova J."/>
            <person name="Kubasova T."/>
            <person name="Cejkova D."/>
            <person name="Rychlik I."/>
        </authorList>
    </citation>
    <scope>NUCLEOTIDE SEQUENCE [LARGE SCALE GENOMIC DNA]</scope>
    <source>
        <strain evidence="11 12">An564</strain>
    </source>
</reference>
<keyword evidence="4 9" id="KW-0949">S-adenosyl-L-methionine</keyword>
<dbReference type="SFLD" id="SFLDF00562">
    <property type="entry name" value="HemN-like__clustered_with_heat"/>
    <property type="match status" value="1"/>
</dbReference>
<evidence type="ECO:0000259" key="10">
    <source>
        <dbReference type="PROSITE" id="PS51918"/>
    </source>
</evidence>
<keyword evidence="8 9" id="KW-0143">Chaperone</keyword>
<keyword evidence="6 9" id="KW-0408">Iron</keyword>
<dbReference type="Pfam" id="PF04055">
    <property type="entry name" value="Radical_SAM"/>
    <property type="match status" value="1"/>
</dbReference>
<dbReference type="InterPro" id="IPR004559">
    <property type="entry name" value="HemW-like"/>
</dbReference>
<evidence type="ECO:0000313" key="12">
    <source>
        <dbReference type="Proteomes" id="UP000724149"/>
    </source>
</evidence>
<comment type="function">
    <text evidence="9">Probably acts as a heme chaperone, transferring heme to an unknown acceptor. Binds one molecule of heme per monomer, possibly covalently. Binds 1 [4Fe-4S] cluster. The cluster is coordinated with 3 cysteines and an exchangeable S-adenosyl-L-methionine.</text>
</comment>
<gene>
    <name evidence="11" type="primary">hemW</name>
    <name evidence="11" type="ORF">H9X81_09270</name>
</gene>
<keyword evidence="9" id="KW-0963">Cytoplasm</keyword>
<dbReference type="InterPro" id="IPR034505">
    <property type="entry name" value="Coproporphyrinogen-III_oxidase"/>
</dbReference>
<dbReference type="SFLD" id="SFLDG01065">
    <property type="entry name" value="anaerobic_coproporphyrinogen-I"/>
    <property type="match status" value="1"/>
</dbReference>
<evidence type="ECO:0000256" key="7">
    <source>
        <dbReference type="ARBA" id="ARBA00023014"/>
    </source>
</evidence>